<evidence type="ECO:0000256" key="1">
    <source>
        <dbReference type="SAM" id="SignalP"/>
    </source>
</evidence>
<accession>A1ZUF8</accession>
<gene>
    <name evidence="2" type="ORF">M23134_07126</name>
</gene>
<sequence>MLQTKSIGALVVMLSFPFLLTAQTNTGQVTNYDYPWKKHKLLVRFNPDWKVSKITDEKMLANSEGLQLEVVPWKNGGASTQLITKQALVAMKDLGKNIVLNEQDRGIKRGFAQYLVFTQFKGKETQYFVIVALKDDRGSTRLLAKFHWKGNKGISAKMKKIYTIVDSFEKITSK</sequence>
<comment type="caution">
    <text evidence="2">The sequence shown here is derived from an EMBL/GenBank/DDBJ whole genome shotgun (WGS) entry which is preliminary data.</text>
</comment>
<name>A1ZUF8_MICM2</name>
<organism evidence="2 3">
    <name type="scientific">Microscilla marina ATCC 23134</name>
    <dbReference type="NCBI Taxonomy" id="313606"/>
    <lineage>
        <taxon>Bacteria</taxon>
        <taxon>Pseudomonadati</taxon>
        <taxon>Bacteroidota</taxon>
        <taxon>Cytophagia</taxon>
        <taxon>Cytophagales</taxon>
        <taxon>Microscillaceae</taxon>
        <taxon>Microscilla</taxon>
    </lineage>
</organism>
<feature type="chain" id="PRO_5002642466" description="PsbP C-terminal domain-containing protein" evidence="1">
    <location>
        <begin position="22"/>
        <end position="174"/>
    </location>
</feature>
<keyword evidence="3" id="KW-1185">Reference proteome</keyword>
<reference evidence="2 3" key="1">
    <citation type="submission" date="2007-01" db="EMBL/GenBank/DDBJ databases">
        <authorList>
            <person name="Haygood M."/>
            <person name="Podell S."/>
            <person name="Anderson C."/>
            <person name="Hopkinson B."/>
            <person name="Roe K."/>
            <person name="Barbeau K."/>
            <person name="Gaasterland T."/>
            <person name="Ferriera S."/>
            <person name="Johnson J."/>
            <person name="Kravitz S."/>
            <person name="Beeson K."/>
            <person name="Sutton G."/>
            <person name="Rogers Y.-H."/>
            <person name="Friedman R."/>
            <person name="Frazier M."/>
            <person name="Venter J.C."/>
        </authorList>
    </citation>
    <scope>NUCLEOTIDE SEQUENCE [LARGE SCALE GENOMIC DNA]</scope>
    <source>
        <strain evidence="2 3">ATCC 23134</strain>
    </source>
</reference>
<evidence type="ECO:0000313" key="3">
    <source>
        <dbReference type="Proteomes" id="UP000004095"/>
    </source>
</evidence>
<feature type="signal peptide" evidence="1">
    <location>
        <begin position="1"/>
        <end position="21"/>
    </location>
</feature>
<dbReference type="EMBL" id="AAWS01000040">
    <property type="protein sequence ID" value="EAY25977.1"/>
    <property type="molecule type" value="Genomic_DNA"/>
</dbReference>
<proteinExistence type="predicted"/>
<keyword evidence="1" id="KW-0732">Signal</keyword>
<dbReference type="Proteomes" id="UP000004095">
    <property type="component" value="Unassembled WGS sequence"/>
</dbReference>
<evidence type="ECO:0008006" key="4">
    <source>
        <dbReference type="Google" id="ProtNLM"/>
    </source>
</evidence>
<protein>
    <recommendedName>
        <fullName evidence="4">PsbP C-terminal domain-containing protein</fullName>
    </recommendedName>
</protein>
<dbReference type="RefSeq" id="WP_002701761.1">
    <property type="nucleotide sequence ID" value="NZ_AAWS01000040.1"/>
</dbReference>
<dbReference type="AlphaFoldDB" id="A1ZUF8"/>
<evidence type="ECO:0000313" key="2">
    <source>
        <dbReference type="EMBL" id="EAY25977.1"/>
    </source>
</evidence>